<dbReference type="GO" id="GO:0005125">
    <property type="term" value="F:cytokine activity"/>
    <property type="evidence" value="ECO:0007669"/>
    <property type="project" value="UniProtKB-KW"/>
</dbReference>
<comment type="caution">
    <text evidence="8">The sequence shown here is derived from an EMBL/GenBank/DDBJ whole genome shotgun (WGS) entry which is preliminary data.</text>
</comment>
<feature type="transmembrane region" description="Helical" evidence="6">
    <location>
        <begin position="60"/>
        <end position="85"/>
    </location>
</feature>
<evidence type="ECO:0000256" key="3">
    <source>
        <dbReference type="ARBA" id="ARBA00022514"/>
    </source>
</evidence>
<dbReference type="GO" id="GO:0016020">
    <property type="term" value="C:membrane"/>
    <property type="evidence" value="ECO:0007669"/>
    <property type="project" value="UniProtKB-SubCell"/>
</dbReference>
<dbReference type="PANTHER" id="PTHR11471:SF13">
    <property type="entry name" value="TNF FAMILY PROFILE DOMAIN-CONTAINING PROTEIN"/>
    <property type="match status" value="1"/>
</dbReference>
<accession>A0AAV2H917</accession>
<feature type="domain" description="THD" evidence="7">
    <location>
        <begin position="236"/>
        <end position="349"/>
    </location>
</feature>
<evidence type="ECO:0000256" key="5">
    <source>
        <dbReference type="SAM" id="MobiDB-lite"/>
    </source>
</evidence>
<keyword evidence="3" id="KW-0202">Cytokine</keyword>
<comment type="subcellular location">
    <subcellularLocation>
        <location evidence="1">Membrane</location>
    </subcellularLocation>
</comment>
<feature type="compositionally biased region" description="Basic and acidic residues" evidence="5">
    <location>
        <begin position="122"/>
        <end position="132"/>
    </location>
</feature>
<evidence type="ECO:0000259" key="7">
    <source>
        <dbReference type="Pfam" id="PF00229"/>
    </source>
</evidence>
<dbReference type="PANTHER" id="PTHR11471">
    <property type="entry name" value="TUMOR NECROSIS FACTOR FAMILY MEMBER"/>
    <property type="match status" value="1"/>
</dbReference>
<name>A0AAV2H917_LYMST</name>
<sequence length="353" mass="39217">MDSFVYTPTAGGEEKRNFVAIDEYRESSGDGSPLVTASSAGDCPCSRGHARTRSVLCRPVCISGVVCCAVAVVACVVVVVVVVLLTHSSLREWEERMEARIERKIMSIVEEKCDFDMTEMRKVLSDRREKPTETALVRSRRSDNPKKGGNGGKGNKGGNKTPPPEQKPTFKPKRSKFVHLIGRNSTPINSESRGMSRHGHPSIADRSFLWDSQSPDIIQNMELVRDPYIMATVAVRIKKAGPYMVYSQVAVNGQSRLDDRFPYDCAHETVLTRGNGRDTVLLKSLTTQRYLGEPFPSGHSTDGLTPIDTKLQMGVFHLQVGDQLSVKFWEGCANFNYAMRPDHSYFGVIPMKL</sequence>
<evidence type="ECO:0000256" key="2">
    <source>
        <dbReference type="ARBA" id="ARBA00008670"/>
    </source>
</evidence>
<dbReference type="SUPFAM" id="SSF49842">
    <property type="entry name" value="TNF-like"/>
    <property type="match status" value="1"/>
</dbReference>
<proteinExistence type="inferred from homology"/>
<dbReference type="GO" id="GO:0005164">
    <property type="term" value="F:tumor necrosis factor receptor binding"/>
    <property type="evidence" value="ECO:0007669"/>
    <property type="project" value="InterPro"/>
</dbReference>
<dbReference type="GO" id="GO:0005615">
    <property type="term" value="C:extracellular space"/>
    <property type="evidence" value="ECO:0007669"/>
    <property type="project" value="UniProtKB-KW"/>
</dbReference>
<organism evidence="8 9">
    <name type="scientific">Lymnaea stagnalis</name>
    <name type="common">Great pond snail</name>
    <name type="synonym">Helix stagnalis</name>
    <dbReference type="NCBI Taxonomy" id="6523"/>
    <lineage>
        <taxon>Eukaryota</taxon>
        <taxon>Metazoa</taxon>
        <taxon>Spiralia</taxon>
        <taxon>Lophotrochozoa</taxon>
        <taxon>Mollusca</taxon>
        <taxon>Gastropoda</taxon>
        <taxon>Heterobranchia</taxon>
        <taxon>Euthyneura</taxon>
        <taxon>Panpulmonata</taxon>
        <taxon>Hygrophila</taxon>
        <taxon>Lymnaeoidea</taxon>
        <taxon>Lymnaeidae</taxon>
        <taxon>Lymnaea</taxon>
    </lineage>
</organism>
<feature type="region of interest" description="Disordered" evidence="5">
    <location>
        <begin position="122"/>
        <end position="175"/>
    </location>
</feature>
<keyword evidence="6" id="KW-1133">Transmembrane helix</keyword>
<evidence type="ECO:0000256" key="1">
    <source>
        <dbReference type="ARBA" id="ARBA00004370"/>
    </source>
</evidence>
<dbReference type="AlphaFoldDB" id="A0AAV2H917"/>
<keyword evidence="4 6" id="KW-0472">Membrane</keyword>
<protein>
    <recommendedName>
        <fullName evidence="7">THD domain-containing protein</fullName>
    </recommendedName>
</protein>
<keyword evidence="6" id="KW-0812">Transmembrane</keyword>
<dbReference type="InterPro" id="IPR008983">
    <property type="entry name" value="Tumour_necrosis_fac-like_dom"/>
</dbReference>
<reference evidence="8 9" key="1">
    <citation type="submission" date="2024-04" db="EMBL/GenBank/DDBJ databases">
        <authorList>
            <consortium name="Genoscope - CEA"/>
            <person name="William W."/>
        </authorList>
    </citation>
    <scope>NUCLEOTIDE SEQUENCE [LARGE SCALE GENOMIC DNA]</scope>
</reference>
<dbReference type="GO" id="GO:0006955">
    <property type="term" value="P:immune response"/>
    <property type="evidence" value="ECO:0007669"/>
    <property type="project" value="InterPro"/>
</dbReference>
<dbReference type="Pfam" id="PF00229">
    <property type="entry name" value="TNF"/>
    <property type="match status" value="1"/>
</dbReference>
<keyword evidence="9" id="KW-1185">Reference proteome</keyword>
<comment type="similarity">
    <text evidence="2">Belongs to the tumor necrosis factor family.</text>
</comment>
<evidence type="ECO:0000313" key="8">
    <source>
        <dbReference type="EMBL" id="CAL1530246.1"/>
    </source>
</evidence>
<gene>
    <name evidence="8" type="ORF">GSLYS_00004379001</name>
</gene>
<dbReference type="EMBL" id="CAXITT010000065">
    <property type="protein sequence ID" value="CAL1530246.1"/>
    <property type="molecule type" value="Genomic_DNA"/>
</dbReference>
<feature type="compositionally biased region" description="Gly residues" evidence="5">
    <location>
        <begin position="148"/>
        <end position="157"/>
    </location>
</feature>
<evidence type="ECO:0000313" key="9">
    <source>
        <dbReference type="Proteomes" id="UP001497497"/>
    </source>
</evidence>
<dbReference type="Gene3D" id="2.60.120.40">
    <property type="match status" value="1"/>
</dbReference>
<dbReference type="InterPro" id="IPR006052">
    <property type="entry name" value="TNF_dom"/>
</dbReference>
<evidence type="ECO:0000256" key="6">
    <source>
        <dbReference type="SAM" id="Phobius"/>
    </source>
</evidence>
<dbReference type="Proteomes" id="UP001497497">
    <property type="component" value="Unassembled WGS sequence"/>
</dbReference>
<evidence type="ECO:0000256" key="4">
    <source>
        <dbReference type="ARBA" id="ARBA00023136"/>
    </source>
</evidence>